<dbReference type="GO" id="GO:0006352">
    <property type="term" value="P:DNA-templated transcription initiation"/>
    <property type="evidence" value="ECO:0007669"/>
    <property type="project" value="InterPro"/>
</dbReference>
<dbReference type="Proteomes" id="UP000886884">
    <property type="component" value="Unassembled WGS sequence"/>
</dbReference>
<comment type="similarity">
    <text evidence="1">Belongs to the sigma-70 factor family. ECF subfamily.</text>
</comment>
<dbReference type="EMBL" id="DVOT01000235">
    <property type="protein sequence ID" value="HIV28876.1"/>
    <property type="molecule type" value="Genomic_DNA"/>
</dbReference>
<evidence type="ECO:0000256" key="3">
    <source>
        <dbReference type="ARBA" id="ARBA00023082"/>
    </source>
</evidence>
<keyword evidence="3" id="KW-0731">Sigma factor</keyword>
<evidence type="ECO:0000256" key="5">
    <source>
        <dbReference type="ARBA" id="ARBA00023163"/>
    </source>
</evidence>
<protein>
    <submittedName>
        <fullName evidence="7">RNA polymerase sigma factor</fullName>
    </submittedName>
</protein>
<evidence type="ECO:0000256" key="2">
    <source>
        <dbReference type="ARBA" id="ARBA00023015"/>
    </source>
</evidence>
<dbReference type="Gene3D" id="1.10.1740.10">
    <property type="match status" value="1"/>
</dbReference>
<dbReference type="SUPFAM" id="SSF88946">
    <property type="entry name" value="Sigma2 domain of RNA polymerase sigma factors"/>
    <property type="match status" value="1"/>
</dbReference>
<dbReference type="InterPro" id="IPR039425">
    <property type="entry name" value="RNA_pol_sigma-70-like"/>
</dbReference>
<reference evidence="7" key="2">
    <citation type="journal article" date="2021" name="PeerJ">
        <title>Extensive microbial diversity within the chicken gut microbiome revealed by metagenomics and culture.</title>
        <authorList>
            <person name="Gilroy R."/>
            <person name="Ravi A."/>
            <person name="Getino M."/>
            <person name="Pursley I."/>
            <person name="Horton D.L."/>
            <person name="Alikhan N.F."/>
            <person name="Baker D."/>
            <person name="Gharbi K."/>
            <person name="Hall N."/>
            <person name="Watson M."/>
            <person name="Adriaenssens E.M."/>
            <person name="Foster-Nyarko E."/>
            <person name="Jarju S."/>
            <person name="Secka A."/>
            <person name="Antonio M."/>
            <person name="Oren A."/>
            <person name="Chaudhuri R.R."/>
            <person name="La Ragione R."/>
            <person name="Hildebrand F."/>
            <person name="Pallen M.J."/>
        </authorList>
    </citation>
    <scope>NUCLEOTIDE SEQUENCE</scope>
    <source>
        <strain evidence="7">CHK183-6373</strain>
    </source>
</reference>
<evidence type="ECO:0000256" key="4">
    <source>
        <dbReference type="ARBA" id="ARBA00023125"/>
    </source>
</evidence>
<dbReference type="PANTHER" id="PTHR43133">
    <property type="entry name" value="RNA POLYMERASE ECF-TYPE SIGMA FACTO"/>
    <property type="match status" value="1"/>
</dbReference>
<dbReference type="GO" id="GO:0016987">
    <property type="term" value="F:sigma factor activity"/>
    <property type="evidence" value="ECO:0007669"/>
    <property type="project" value="UniProtKB-KW"/>
</dbReference>
<comment type="caution">
    <text evidence="7">The sequence shown here is derived from an EMBL/GenBank/DDBJ whole genome shotgun (WGS) entry which is preliminary data.</text>
</comment>
<dbReference type="InterPro" id="IPR013325">
    <property type="entry name" value="RNA_pol_sigma_r2"/>
</dbReference>
<dbReference type="InterPro" id="IPR013324">
    <property type="entry name" value="RNA_pol_sigma_r3/r4-like"/>
</dbReference>
<accession>A0A9D1P959</accession>
<feature type="domain" description="RNA polymerase sigma-70 region 2" evidence="6">
    <location>
        <begin position="11"/>
        <end position="80"/>
    </location>
</feature>
<keyword evidence="5" id="KW-0804">Transcription</keyword>
<organism evidence="7 8">
    <name type="scientific">Candidatus Ornithocaccomicrobium faecavium</name>
    <dbReference type="NCBI Taxonomy" id="2840890"/>
    <lineage>
        <taxon>Bacteria</taxon>
        <taxon>Bacillati</taxon>
        <taxon>Bacillota</taxon>
        <taxon>Clostridia</taxon>
        <taxon>Candidatus Ornithocaccomicrobium</taxon>
    </lineage>
</organism>
<dbReference type="InterPro" id="IPR007627">
    <property type="entry name" value="RNA_pol_sigma70_r2"/>
</dbReference>
<dbReference type="AlphaFoldDB" id="A0A9D1P959"/>
<gene>
    <name evidence="7" type="ORF">IAA64_13015</name>
</gene>
<name>A0A9D1P959_9FIRM</name>
<dbReference type="InterPro" id="IPR036388">
    <property type="entry name" value="WH-like_DNA-bd_sf"/>
</dbReference>
<evidence type="ECO:0000313" key="7">
    <source>
        <dbReference type="EMBL" id="HIV28876.1"/>
    </source>
</evidence>
<dbReference type="Pfam" id="PF04542">
    <property type="entry name" value="Sigma70_r2"/>
    <property type="match status" value="1"/>
</dbReference>
<dbReference type="InterPro" id="IPR014284">
    <property type="entry name" value="RNA_pol_sigma-70_dom"/>
</dbReference>
<evidence type="ECO:0000259" key="6">
    <source>
        <dbReference type="Pfam" id="PF04542"/>
    </source>
</evidence>
<keyword evidence="2" id="KW-0805">Transcription regulation</keyword>
<evidence type="ECO:0000313" key="8">
    <source>
        <dbReference type="Proteomes" id="UP000886884"/>
    </source>
</evidence>
<reference evidence="7" key="1">
    <citation type="submission" date="2020-10" db="EMBL/GenBank/DDBJ databases">
        <authorList>
            <person name="Gilroy R."/>
        </authorList>
    </citation>
    <scope>NUCLEOTIDE SEQUENCE</scope>
    <source>
        <strain evidence="7">CHK183-6373</strain>
    </source>
</reference>
<keyword evidence="4" id="KW-0238">DNA-binding</keyword>
<dbReference type="Gene3D" id="1.10.10.10">
    <property type="entry name" value="Winged helix-like DNA-binding domain superfamily/Winged helix DNA-binding domain"/>
    <property type="match status" value="1"/>
</dbReference>
<dbReference type="SUPFAM" id="SSF88659">
    <property type="entry name" value="Sigma3 and sigma4 domains of RNA polymerase sigma factors"/>
    <property type="match status" value="1"/>
</dbReference>
<sequence length="178" mass="21737">MPNQDWFRETFDRYAGELVSYARILLRDVDDLRSYAEDYAQMAFLQLYANQQAVMEHENIEAWLKCVVKNRIADDMRKLQMRFRRLGMPVDMEELEKREARYRRDVDDGMLAGEAFTVRDLLKMRLSEREYRLFVMLYLFEWPRERIARKLDIGPNALHQRIFRLQHKIRRILREEKG</sequence>
<evidence type="ECO:0000256" key="1">
    <source>
        <dbReference type="ARBA" id="ARBA00010641"/>
    </source>
</evidence>
<proteinExistence type="inferred from homology"/>
<dbReference type="PANTHER" id="PTHR43133:SF8">
    <property type="entry name" value="RNA POLYMERASE SIGMA FACTOR HI_1459-RELATED"/>
    <property type="match status" value="1"/>
</dbReference>
<dbReference type="GO" id="GO:0003677">
    <property type="term" value="F:DNA binding"/>
    <property type="evidence" value="ECO:0007669"/>
    <property type="project" value="UniProtKB-KW"/>
</dbReference>
<dbReference type="NCBIfam" id="TIGR02937">
    <property type="entry name" value="sigma70-ECF"/>
    <property type="match status" value="1"/>
</dbReference>